<protein>
    <submittedName>
        <fullName evidence="2">Uncharacterized protein</fullName>
    </submittedName>
</protein>
<reference evidence="2 3" key="1">
    <citation type="submission" date="2019-11" db="EMBL/GenBank/DDBJ databases">
        <authorList>
            <person name="Zheng R.K."/>
            <person name="Sun C.M."/>
        </authorList>
    </citation>
    <scope>NUCLEOTIDE SEQUENCE [LARGE SCALE GENOMIC DNA]</scope>
    <source>
        <strain evidence="2 3">WC007</strain>
    </source>
</reference>
<gene>
    <name evidence="2" type="ORF">GM418_15805</name>
</gene>
<feature type="chain" id="PRO_5026023365" evidence="1">
    <location>
        <begin position="21"/>
        <end position="612"/>
    </location>
</feature>
<proteinExistence type="predicted"/>
<evidence type="ECO:0000313" key="3">
    <source>
        <dbReference type="Proteomes" id="UP000428260"/>
    </source>
</evidence>
<sequence>MNTKKYKIYAALLGVFLALAACQPEEFAIGEILSTDNLEYSITQNADDPNMIFLESITPGVTPLWQTPMGRSTRVKDTVKIPFAGDYAFIYGVESAGGYVQSDTFNLTLTTNNLMYVNDPLWTLLSGGVGNSKTWLLDIDAEGVSKYWKGPLYFSSDTWRWNNTCEEGSEDCWIWEADWPGNTWVAAANDYGTMTFNLIGGANVHVEHMNSPNRGVENGVYFLDAEAKTLKMTDAAPLMNDWADGANIDDWSFGYVISLTEEAMQIGYKDKGKDEFIIFNYISKEYADNWVPEDVPDPEPTLPDGWMDDISKTVNTTITWKLSESNPLDWAKLDGSLMNGWENPEDYPDWLGTPDPSVYGDFTMTMNSADETVVFITPDGTETSGTYSLDEKGIYSFDITVPTFSVISWASFAADANNQLRILKIEKDAGGSVTGMWVGALSSEKPEYMAYHLIPSSNENGGSSEPEGTELAFDNSKLAFGDIEGNGNFRLELYNDFGSTKDDPPLVKENIVFNNRIEITFTLQGITFSEGASGSYNTALSYADADWAPQYWGDGSSEEVASVTGDGTYTIWCEPGAASEGAAVFVIDIKEMAAEIADLSAVTATIDKITMY</sequence>
<dbReference type="EMBL" id="CP046401">
    <property type="protein sequence ID" value="QGY45079.1"/>
    <property type="molecule type" value="Genomic_DNA"/>
</dbReference>
<keyword evidence="1" id="KW-0732">Signal</keyword>
<name>A0A6I6JUY4_9BACT</name>
<keyword evidence="3" id="KW-1185">Reference proteome</keyword>
<evidence type="ECO:0000313" key="2">
    <source>
        <dbReference type="EMBL" id="QGY45079.1"/>
    </source>
</evidence>
<accession>A0A6I6JUY4</accession>
<dbReference type="RefSeq" id="WP_158868007.1">
    <property type="nucleotide sequence ID" value="NZ_CP046401.1"/>
</dbReference>
<dbReference type="Proteomes" id="UP000428260">
    <property type="component" value="Chromosome"/>
</dbReference>
<evidence type="ECO:0000256" key="1">
    <source>
        <dbReference type="SAM" id="SignalP"/>
    </source>
</evidence>
<feature type="signal peptide" evidence="1">
    <location>
        <begin position="1"/>
        <end position="20"/>
    </location>
</feature>
<organism evidence="2 3">
    <name type="scientific">Maribellus comscasis</name>
    <dbReference type="NCBI Taxonomy" id="2681766"/>
    <lineage>
        <taxon>Bacteria</taxon>
        <taxon>Pseudomonadati</taxon>
        <taxon>Bacteroidota</taxon>
        <taxon>Bacteroidia</taxon>
        <taxon>Marinilabiliales</taxon>
        <taxon>Prolixibacteraceae</taxon>
        <taxon>Maribellus</taxon>
    </lineage>
</organism>
<dbReference type="PROSITE" id="PS51257">
    <property type="entry name" value="PROKAR_LIPOPROTEIN"/>
    <property type="match status" value="1"/>
</dbReference>
<dbReference type="AlphaFoldDB" id="A0A6I6JUY4"/>
<dbReference type="KEGG" id="mcos:GM418_15805"/>